<reference evidence="1" key="1">
    <citation type="journal article" date="2014" name="Int. J. Syst. Evol. Microbiol.">
        <title>Complete genome sequence of Corynebacterium casei LMG S-19264T (=DSM 44701T), isolated from a smear-ripened cheese.</title>
        <authorList>
            <consortium name="US DOE Joint Genome Institute (JGI-PGF)"/>
            <person name="Walter F."/>
            <person name="Albersmeier A."/>
            <person name="Kalinowski J."/>
            <person name="Ruckert C."/>
        </authorList>
    </citation>
    <scope>NUCLEOTIDE SEQUENCE</scope>
    <source>
        <strain evidence="1">JCM 5016</strain>
    </source>
</reference>
<protein>
    <submittedName>
        <fullName evidence="1">Uncharacterized protein</fullName>
    </submittedName>
</protein>
<evidence type="ECO:0000313" key="1">
    <source>
        <dbReference type="EMBL" id="GGZ91250.1"/>
    </source>
</evidence>
<reference evidence="1" key="2">
    <citation type="submission" date="2020-09" db="EMBL/GenBank/DDBJ databases">
        <authorList>
            <person name="Sun Q."/>
            <person name="Ohkuma M."/>
        </authorList>
    </citation>
    <scope>NUCLEOTIDE SEQUENCE</scope>
    <source>
        <strain evidence="1">JCM 5016</strain>
    </source>
</reference>
<dbReference type="InterPro" id="IPR053860">
    <property type="entry name" value="DUF6932"/>
</dbReference>
<evidence type="ECO:0000313" key="2">
    <source>
        <dbReference type="Proteomes" id="UP000623010"/>
    </source>
</evidence>
<comment type="caution">
    <text evidence="1">The sequence shown here is derived from an EMBL/GenBank/DDBJ whole genome shotgun (WGS) entry which is preliminary data.</text>
</comment>
<keyword evidence="2" id="KW-1185">Reference proteome</keyword>
<proteinExistence type="predicted"/>
<dbReference type="Pfam" id="PF22014">
    <property type="entry name" value="DUF6932"/>
    <property type="match status" value="1"/>
</dbReference>
<accession>A0A918R9I3</accession>
<organism evidence="1 2">
    <name type="scientific">Streptomyces echinoruber</name>
    <dbReference type="NCBI Taxonomy" id="68898"/>
    <lineage>
        <taxon>Bacteria</taxon>
        <taxon>Bacillati</taxon>
        <taxon>Actinomycetota</taxon>
        <taxon>Actinomycetes</taxon>
        <taxon>Kitasatosporales</taxon>
        <taxon>Streptomycetaceae</taxon>
        <taxon>Streptomyces</taxon>
    </lineage>
</organism>
<dbReference type="AlphaFoldDB" id="A0A918R9I3"/>
<sequence length="194" mass="22124">MLPSFAANGFLPLGRYSVSLNEAESLLVSAPEFQGSTTRRPLWDGFLAYLERFLVLEDRYADALGDLALVHRVWIGGSFVSTKPDPGNIDTTLLIDTRAERAVRGRPGSKWLTTAFQSRDSMKRKFGVSPVRVGYQPVSHVFRPEHMTLEERTYFMQRGVWDDWWQRCRLPDQTDRSPSEKSAAPARGYLEVRL</sequence>
<dbReference type="EMBL" id="BMWH01000011">
    <property type="protein sequence ID" value="GGZ91250.1"/>
    <property type="molecule type" value="Genomic_DNA"/>
</dbReference>
<name>A0A918R9I3_9ACTN</name>
<gene>
    <name evidence="1" type="ORF">GCM10010389_32220</name>
</gene>
<dbReference type="Proteomes" id="UP000623010">
    <property type="component" value="Unassembled WGS sequence"/>
</dbReference>